<comment type="caution">
    <text evidence="2">The sequence shown here is derived from an EMBL/GenBank/DDBJ whole genome shotgun (WGS) entry which is preliminary data.</text>
</comment>
<name>A0ABS1MD33_9NOCA</name>
<proteinExistence type="predicted"/>
<evidence type="ECO:0000313" key="3">
    <source>
        <dbReference type="Proteomes" id="UP000602198"/>
    </source>
</evidence>
<evidence type="ECO:0000256" key="1">
    <source>
        <dbReference type="SAM" id="MobiDB-lite"/>
    </source>
</evidence>
<dbReference type="EMBL" id="JAERRJ010000012">
    <property type="protein sequence ID" value="MBL1078527.1"/>
    <property type="molecule type" value="Genomic_DNA"/>
</dbReference>
<dbReference type="Proteomes" id="UP000602198">
    <property type="component" value="Unassembled WGS sequence"/>
</dbReference>
<organism evidence="2 3">
    <name type="scientific">Nocardia acididurans</name>
    <dbReference type="NCBI Taxonomy" id="2802282"/>
    <lineage>
        <taxon>Bacteria</taxon>
        <taxon>Bacillati</taxon>
        <taxon>Actinomycetota</taxon>
        <taxon>Actinomycetes</taxon>
        <taxon>Mycobacteriales</taxon>
        <taxon>Nocardiaceae</taxon>
        <taxon>Nocardia</taxon>
    </lineage>
</organism>
<sequence>MAEYMPAPLIRSLPDFWATASERPAVIADTTATLLAPAPAASTSGFVRIPRPSPPTDSGRPHRDAATGVTFRAAHPATGPRHRRSGRTLWGVEGDRS</sequence>
<keyword evidence="3" id="KW-1185">Reference proteome</keyword>
<dbReference type="RefSeq" id="WP_201954059.1">
    <property type="nucleotide sequence ID" value="NZ_JAERRJ010000012.1"/>
</dbReference>
<reference evidence="2 3" key="1">
    <citation type="submission" date="2021-01" db="EMBL/GenBank/DDBJ databases">
        <title>WGS of actinomycetes isolated from Thailand.</title>
        <authorList>
            <person name="Thawai C."/>
        </authorList>
    </citation>
    <scope>NUCLEOTIDE SEQUENCE [LARGE SCALE GENOMIC DNA]</scope>
    <source>
        <strain evidence="2 3">LPG 2</strain>
    </source>
</reference>
<feature type="region of interest" description="Disordered" evidence="1">
    <location>
        <begin position="44"/>
        <end position="97"/>
    </location>
</feature>
<accession>A0ABS1MD33</accession>
<protein>
    <submittedName>
        <fullName evidence="2">Uncharacterized protein</fullName>
    </submittedName>
</protein>
<gene>
    <name evidence="2" type="ORF">JK358_29390</name>
</gene>
<evidence type="ECO:0000313" key="2">
    <source>
        <dbReference type="EMBL" id="MBL1078527.1"/>
    </source>
</evidence>